<name>A0A9W8AU66_9FUNG</name>
<evidence type="ECO:0008006" key="3">
    <source>
        <dbReference type="Google" id="ProtNLM"/>
    </source>
</evidence>
<dbReference type="Proteomes" id="UP001151582">
    <property type="component" value="Unassembled WGS sequence"/>
</dbReference>
<keyword evidence="2" id="KW-1185">Reference proteome</keyword>
<comment type="caution">
    <text evidence="1">The sequence shown here is derived from an EMBL/GenBank/DDBJ whole genome shotgun (WGS) entry which is preliminary data.</text>
</comment>
<accession>A0A9W8AU66</accession>
<dbReference type="EMBL" id="JANBQB010001955">
    <property type="protein sequence ID" value="KAJ1969350.1"/>
    <property type="molecule type" value="Genomic_DNA"/>
</dbReference>
<dbReference type="AlphaFoldDB" id="A0A9W8AU66"/>
<feature type="non-terminal residue" evidence="1">
    <location>
        <position position="1"/>
    </location>
</feature>
<protein>
    <recommendedName>
        <fullName evidence="3">Exportin-1 C-terminal domain-containing protein</fullName>
    </recommendedName>
</protein>
<organism evidence="1 2">
    <name type="scientific">Dimargaris verticillata</name>
    <dbReference type="NCBI Taxonomy" id="2761393"/>
    <lineage>
        <taxon>Eukaryota</taxon>
        <taxon>Fungi</taxon>
        <taxon>Fungi incertae sedis</taxon>
        <taxon>Zoopagomycota</taxon>
        <taxon>Kickxellomycotina</taxon>
        <taxon>Dimargaritomycetes</taxon>
        <taxon>Dimargaritales</taxon>
        <taxon>Dimargaritaceae</taxon>
        <taxon>Dimargaris</taxon>
    </lineage>
</organism>
<gene>
    <name evidence="1" type="ORF">H4R34_006172</name>
</gene>
<proteinExistence type="predicted"/>
<reference evidence="1" key="1">
    <citation type="submission" date="2022-07" db="EMBL/GenBank/DDBJ databases">
        <title>Phylogenomic reconstructions and comparative analyses of Kickxellomycotina fungi.</title>
        <authorList>
            <person name="Reynolds N.K."/>
            <person name="Stajich J.E."/>
            <person name="Barry K."/>
            <person name="Grigoriev I.V."/>
            <person name="Crous P."/>
            <person name="Smith M.E."/>
        </authorList>
    </citation>
    <scope>NUCLEOTIDE SEQUENCE</scope>
    <source>
        <strain evidence="1">RSA 567</strain>
    </source>
</reference>
<evidence type="ECO:0000313" key="1">
    <source>
        <dbReference type="EMBL" id="KAJ1969350.1"/>
    </source>
</evidence>
<dbReference type="OrthoDB" id="244158at2759"/>
<evidence type="ECO:0000313" key="2">
    <source>
        <dbReference type="Proteomes" id="UP001151582"/>
    </source>
</evidence>
<sequence length="124" mass="13815">ERPNQWSLTRALYGVAALHKATFIEYVELVAKHQPPEIQQPFVKAFSQLLADVDLKNFKTANRDYFCKRANEFCREMINSNLILVPPDSSPFVSTTLPIAITENPSAATADGTHDAANGDDMTF</sequence>